<gene>
    <name evidence="2" type="ORF">P879_00351</name>
</gene>
<feature type="compositionally biased region" description="Polar residues" evidence="1">
    <location>
        <begin position="107"/>
        <end position="122"/>
    </location>
</feature>
<dbReference type="EMBL" id="JTDF01000153">
    <property type="protein sequence ID" value="KAF8572151.1"/>
    <property type="molecule type" value="Genomic_DNA"/>
</dbReference>
<dbReference type="Proteomes" id="UP000699462">
    <property type="component" value="Unassembled WGS sequence"/>
</dbReference>
<evidence type="ECO:0000313" key="2">
    <source>
        <dbReference type="EMBL" id="KAF8572151.1"/>
    </source>
</evidence>
<name>A0A8T0E054_9TREM</name>
<protein>
    <submittedName>
        <fullName evidence="2">Uncharacterized protein</fullName>
    </submittedName>
</protein>
<keyword evidence="3" id="KW-1185">Reference proteome</keyword>
<organism evidence="2 3">
    <name type="scientific">Paragonimus westermani</name>
    <dbReference type="NCBI Taxonomy" id="34504"/>
    <lineage>
        <taxon>Eukaryota</taxon>
        <taxon>Metazoa</taxon>
        <taxon>Spiralia</taxon>
        <taxon>Lophotrochozoa</taxon>
        <taxon>Platyhelminthes</taxon>
        <taxon>Trematoda</taxon>
        <taxon>Digenea</taxon>
        <taxon>Plagiorchiida</taxon>
        <taxon>Troglotremata</taxon>
        <taxon>Troglotrematidae</taxon>
        <taxon>Paragonimus</taxon>
    </lineage>
</organism>
<proteinExistence type="predicted"/>
<feature type="region of interest" description="Disordered" evidence="1">
    <location>
        <begin position="94"/>
        <end position="133"/>
    </location>
</feature>
<dbReference type="OrthoDB" id="6272045at2759"/>
<evidence type="ECO:0000313" key="3">
    <source>
        <dbReference type="Proteomes" id="UP000699462"/>
    </source>
</evidence>
<accession>A0A8T0E054</accession>
<comment type="caution">
    <text evidence="2">The sequence shown here is derived from an EMBL/GenBank/DDBJ whole genome shotgun (WGS) entry which is preliminary data.</text>
</comment>
<dbReference type="AlphaFoldDB" id="A0A8T0E054"/>
<evidence type="ECO:0000256" key="1">
    <source>
        <dbReference type="SAM" id="MobiDB-lite"/>
    </source>
</evidence>
<sequence>MEQQFNRSHGATNRTFSLDQLVLTKDCRGVEKWTAGRILRRTGRVTYDVEMQSSIWVHHANQLRPSFQQMAIPSSRVTPLDILLNTFELPKDVSATTPNPEAHPPSICTQKTNGSFSKTSCTHAGEPLTTKVK</sequence>
<reference evidence="2 3" key="1">
    <citation type="submission" date="2019-07" db="EMBL/GenBank/DDBJ databases">
        <title>Annotation for the trematode Paragonimus westermani.</title>
        <authorList>
            <person name="Choi Y.-J."/>
        </authorList>
    </citation>
    <scope>NUCLEOTIDE SEQUENCE [LARGE SCALE GENOMIC DNA]</scope>
    <source>
        <strain evidence="2">180907_Pwestermani</strain>
    </source>
</reference>